<dbReference type="PANTHER" id="PTHR10098:SF108">
    <property type="entry name" value="TETRATRICOPEPTIDE REPEAT PROTEIN 28"/>
    <property type="match status" value="1"/>
</dbReference>
<reference evidence="4 5" key="1">
    <citation type="submission" date="2024-02" db="EMBL/GenBank/DDBJ databases">
        <title>Chromosome-scale genome assembly of the rough periwinkle Littorina saxatilis.</title>
        <authorList>
            <person name="De Jode A."/>
            <person name="Faria R."/>
            <person name="Formenti G."/>
            <person name="Sims Y."/>
            <person name="Smith T.P."/>
            <person name="Tracey A."/>
            <person name="Wood J.M.D."/>
            <person name="Zagrodzka Z.B."/>
            <person name="Johannesson K."/>
            <person name="Butlin R.K."/>
            <person name="Leder E.H."/>
        </authorList>
    </citation>
    <scope>NUCLEOTIDE SEQUENCE [LARGE SCALE GENOMIC DNA]</scope>
    <source>
        <strain evidence="4">Snail1</strain>
        <tissue evidence="4">Muscle</tissue>
    </source>
</reference>
<gene>
    <name evidence="4" type="ORF">V1264_006197</name>
</gene>
<protein>
    <recommendedName>
        <fullName evidence="3">CHAT domain-containing protein</fullName>
    </recommendedName>
</protein>
<keyword evidence="1" id="KW-0802">TPR repeat</keyword>
<dbReference type="Gene3D" id="1.25.40.10">
    <property type="entry name" value="Tetratricopeptide repeat domain"/>
    <property type="match status" value="4"/>
</dbReference>
<evidence type="ECO:0000256" key="2">
    <source>
        <dbReference type="SAM" id="MobiDB-lite"/>
    </source>
</evidence>
<feature type="repeat" description="TPR" evidence="1">
    <location>
        <begin position="341"/>
        <end position="374"/>
    </location>
</feature>
<feature type="domain" description="CHAT" evidence="3">
    <location>
        <begin position="987"/>
        <end position="1197"/>
    </location>
</feature>
<feature type="repeat" description="TPR" evidence="1">
    <location>
        <begin position="421"/>
        <end position="454"/>
    </location>
</feature>
<dbReference type="InterPro" id="IPR019734">
    <property type="entry name" value="TPR_rpt"/>
</dbReference>
<dbReference type="InterPro" id="IPR024983">
    <property type="entry name" value="CHAT_dom"/>
</dbReference>
<dbReference type="EMBL" id="JBAMIC010000018">
    <property type="protein sequence ID" value="KAK7094678.1"/>
    <property type="molecule type" value="Genomic_DNA"/>
</dbReference>
<sequence>MDRLGMFSSPQFGTYSMPSLAEGSEPISEAEEINEVRSLHVRGVRAAKINDFKEAMKNYNEALEIDDKDTSVLHARSLAYLQMGDFTSALNDAETIISIKPQSSQGYLLRGLAYQQMNQFKDAINSLLTALELEPDNADKLTNRIAATVARFCNISKDLAKSLKAMDAYNKLSEVGVVLYQSAHYEMCIQILETAQSFQTNQKGITMRILLTLANAQSKLGNQNQAISLYQECLTLAVATHEQVYQTKSLVNIATLHLESGDTQQAIIYYRKLLCLEAELLEEAGSEETMPDFWTRELQCGLHLNLSIAYKTIGNMSSAIIHAKRYTRLAEKFGLDKRFQAESYHNTGMLNEILGNMSAALDCYENYLQMSKQNSDKRGTAQAYGCLGGVYAGLCTWPTAVMYHQQHIAMATTMGHAKMVAMANEMLGDTYMLKKDYEKAVKQYETVVNACTHNESRTKAMALCKLGRAYRALGRSQYSLYFFEQAITMADDLDFADVRMMADFHQACIQCTSTQLSEIEHAQKAFSKLIPFFEKKISEHDEEKSHCPREYYEQLSQCNDGMLTVLAKMGDKEEALQYAEAHRKRTVTQLPNHHVTCAGVAHFHDVHHEAWTYDRMHRVVSQQSGTVLFYSLLEHALLLWVIQPGVGLVRFYTGRSFKETSMRQQVTSLLTELLTDKDQPDNFTTCESRALPLRGAHLDHLRKQNLKRLEKNNGKKDEGKSEEKVVEKEVSSPSSSPAPRKSPQRQLYEILLSPVEDILMKMEEPRNLVIVPDKELHHCPFSALQDWRGTLIGKRFNLSYIPCLLQLDRVVQNEQAALRRRDDLDFERTQSRKGGLRKLISQALLPGNSNPLMSSPVDNFSPLSPGFDPNQLNLKQVSNPRLLTSGALHTPSKPLSRQALISRETTFRSGGTISPPGAFDKPGVSPLLPHLPDIIENGASGEQVHTVGTPAAPGKVLSSHTYSTVTTRTWTGTDITTSSQVVTTFQQLSDMEKCVVFGVPRLPESVQVHDRPWKPASDLTSAKRELSMVGELLDTDPIVSDAATKQKFLQEIKNAAIIHIATHACLEEGMLLVTPDPNLADKDADDTSHMVTVEDILTSKLQAQLVVISGGFTPVRKSFIANGYRLPAVFLAAGAQSVLMTQWQVPDVAMEKFYFHFYHSLKKEDHISGALSSAVSALREDDRFKAVWIWGAFMLVGHDSQIKLNQIQHAMLDQRIDRAEKELEEETGREILNPKSAIPHVPSKEENYEQLQQFLGKLLRNDHNQPRVIPVLIDMLDAALKRLHTEDNNMVTAQMTMDVSGSLAAIQFLKRLGFHFQARGCHLTSPYVVFPHWNTDDLLIPAYDALRAVADLAGDSECSHALINCLPMSQDNISLMIDLLSITKHATEVQLKVSDLSVKPLWQTSQTRQLLLSVGLHQIGLLLTFNSVPKNKQLLASLLQMLLSVSCHKSPVLLYRLDVSLLGRETDSKPSSLSDSPAKLPSLTPLILPRNQLRMSTPWLSCGEQPDEMMEKMKLARSKSDLADTYHKQLERAKTWHQTSVVAQANEALGEFGRAKTSPSRVKVIPGSSASRKRIPLQRDPILILRDIDQRRDYAHHVLHERLQDIGGRHRDNVMKLFLPYVKS</sequence>
<dbReference type="SMART" id="SM00028">
    <property type="entry name" value="TPR"/>
    <property type="match status" value="11"/>
</dbReference>
<dbReference type="Pfam" id="PF12770">
    <property type="entry name" value="CHAT"/>
    <property type="match status" value="2"/>
</dbReference>
<name>A0AAN9AWS2_9CAEN</name>
<feature type="region of interest" description="Disordered" evidence="2">
    <location>
        <begin position="706"/>
        <end position="745"/>
    </location>
</feature>
<dbReference type="Pfam" id="PF13424">
    <property type="entry name" value="TPR_12"/>
    <property type="match status" value="1"/>
</dbReference>
<dbReference type="Proteomes" id="UP001374579">
    <property type="component" value="Unassembled WGS sequence"/>
</dbReference>
<feature type="repeat" description="TPR" evidence="1">
    <location>
        <begin position="70"/>
        <end position="103"/>
    </location>
</feature>
<keyword evidence="5" id="KW-1185">Reference proteome</keyword>
<dbReference type="Pfam" id="PF13176">
    <property type="entry name" value="TPR_7"/>
    <property type="match status" value="1"/>
</dbReference>
<feature type="repeat" description="TPR" evidence="1">
    <location>
        <begin position="104"/>
        <end position="137"/>
    </location>
</feature>
<dbReference type="SUPFAM" id="SSF48452">
    <property type="entry name" value="TPR-like"/>
    <property type="match status" value="2"/>
</dbReference>
<proteinExistence type="predicted"/>
<feature type="repeat" description="TPR" evidence="1">
    <location>
        <begin position="36"/>
        <end position="69"/>
    </location>
</feature>
<feature type="domain" description="CHAT" evidence="3">
    <location>
        <begin position="743"/>
        <end position="813"/>
    </location>
</feature>
<comment type="caution">
    <text evidence="4">The sequence shown here is derived from an EMBL/GenBank/DDBJ whole genome shotgun (WGS) entry which is preliminary data.</text>
</comment>
<dbReference type="PROSITE" id="PS50005">
    <property type="entry name" value="TPR"/>
    <property type="match status" value="5"/>
</dbReference>
<dbReference type="Pfam" id="PF13181">
    <property type="entry name" value="TPR_8"/>
    <property type="match status" value="2"/>
</dbReference>
<evidence type="ECO:0000313" key="5">
    <source>
        <dbReference type="Proteomes" id="UP001374579"/>
    </source>
</evidence>
<organism evidence="4 5">
    <name type="scientific">Littorina saxatilis</name>
    <dbReference type="NCBI Taxonomy" id="31220"/>
    <lineage>
        <taxon>Eukaryota</taxon>
        <taxon>Metazoa</taxon>
        <taxon>Spiralia</taxon>
        <taxon>Lophotrochozoa</taxon>
        <taxon>Mollusca</taxon>
        <taxon>Gastropoda</taxon>
        <taxon>Caenogastropoda</taxon>
        <taxon>Littorinimorpha</taxon>
        <taxon>Littorinoidea</taxon>
        <taxon>Littorinidae</taxon>
        <taxon>Littorina</taxon>
    </lineage>
</organism>
<dbReference type="InterPro" id="IPR011990">
    <property type="entry name" value="TPR-like_helical_dom_sf"/>
</dbReference>
<feature type="compositionally biased region" description="Basic and acidic residues" evidence="2">
    <location>
        <begin position="706"/>
        <end position="730"/>
    </location>
</feature>
<dbReference type="PROSITE" id="PS50293">
    <property type="entry name" value="TPR_REGION"/>
    <property type="match status" value="1"/>
</dbReference>
<evidence type="ECO:0000259" key="3">
    <source>
        <dbReference type="Pfam" id="PF12770"/>
    </source>
</evidence>
<evidence type="ECO:0000256" key="1">
    <source>
        <dbReference type="PROSITE-ProRule" id="PRU00339"/>
    </source>
</evidence>
<evidence type="ECO:0000313" key="4">
    <source>
        <dbReference type="EMBL" id="KAK7094678.1"/>
    </source>
</evidence>
<accession>A0AAN9AWS2</accession>
<dbReference type="PANTHER" id="PTHR10098">
    <property type="entry name" value="RAPSYN-RELATED"/>
    <property type="match status" value="1"/>
</dbReference>